<proteinExistence type="predicted"/>
<evidence type="ECO:0000313" key="3">
    <source>
        <dbReference type="Proteomes" id="UP000436088"/>
    </source>
</evidence>
<reference evidence="2" key="1">
    <citation type="submission" date="2019-09" db="EMBL/GenBank/DDBJ databases">
        <title>Draft genome information of white flower Hibiscus syriacus.</title>
        <authorList>
            <person name="Kim Y.-M."/>
        </authorList>
    </citation>
    <scope>NUCLEOTIDE SEQUENCE [LARGE SCALE GENOMIC DNA]</scope>
    <source>
        <strain evidence="2">YM2019G1</strain>
    </source>
</reference>
<gene>
    <name evidence="2" type="ORF">F3Y22_tig00112114pilonHSYRG00195</name>
</gene>
<dbReference type="EMBL" id="VEPZ02001504">
    <property type="protein sequence ID" value="KAE8670718.1"/>
    <property type="molecule type" value="Genomic_DNA"/>
</dbReference>
<name>A0A6A2X710_HIBSY</name>
<dbReference type="PANTHER" id="PTHR24128">
    <property type="entry name" value="HOMEOBOX PROTEIN WARIAI"/>
    <property type="match status" value="1"/>
</dbReference>
<protein>
    <submittedName>
        <fullName evidence="2">Uncharacterized protein</fullName>
    </submittedName>
</protein>
<dbReference type="InterPro" id="IPR002110">
    <property type="entry name" value="Ankyrin_rpt"/>
</dbReference>
<organism evidence="2 3">
    <name type="scientific">Hibiscus syriacus</name>
    <name type="common">Rose of Sharon</name>
    <dbReference type="NCBI Taxonomy" id="106335"/>
    <lineage>
        <taxon>Eukaryota</taxon>
        <taxon>Viridiplantae</taxon>
        <taxon>Streptophyta</taxon>
        <taxon>Embryophyta</taxon>
        <taxon>Tracheophyta</taxon>
        <taxon>Spermatophyta</taxon>
        <taxon>Magnoliopsida</taxon>
        <taxon>eudicotyledons</taxon>
        <taxon>Gunneridae</taxon>
        <taxon>Pentapetalae</taxon>
        <taxon>rosids</taxon>
        <taxon>malvids</taxon>
        <taxon>Malvales</taxon>
        <taxon>Malvaceae</taxon>
        <taxon>Malvoideae</taxon>
        <taxon>Hibiscus</taxon>
    </lineage>
</organism>
<keyword evidence="1" id="KW-0812">Transmembrane</keyword>
<accession>A0A6A2X710</accession>
<keyword evidence="1" id="KW-0472">Membrane</keyword>
<keyword evidence="3" id="KW-1185">Reference proteome</keyword>
<dbReference type="AlphaFoldDB" id="A0A6A2X710"/>
<dbReference type="Proteomes" id="UP000436088">
    <property type="component" value="Unassembled WGS sequence"/>
</dbReference>
<keyword evidence="1" id="KW-1133">Transmembrane helix</keyword>
<dbReference type="Gene3D" id="1.25.40.20">
    <property type="entry name" value="Ankyrin repeat-containing domain"/>
    <property type="match status" value="1"/>
</dbReference>
<dbReference type="SUPFAM" id="SSF48403">
    <property type="entry name" value="Ankyrin repeat"/>
    <property type="match status" value="1"/>
</dbReference>
<sequence length="311" mass="35180">MAENFSIVIDPSTLEERAREAARIGVIEAFSGVEANRVCNGVAGVEAIIGQEAEPRRVESPSPCFKNGNVEAAFSLFEFSKDLARVKGKNGYTPFHLAVTMGDSVDHLRLLRRILKDCPECIHDVTNQNDTALHLAAQENNLKAFHVLRWSLLSSDCSPSRIKKLLNFKNMNGDTVIHIAANKKQQKAVDTKQDRHKIEEFEQLTAMEILEQAALRVVFFKQTRKTTRLPPWKSTRVPENRVPNNSREYGKGFIRCRIIVLSTEKFLWFFIPNIGAFYISFIVTCFILISNLPVFFWATIVVALSMLCFAS</sequence>
<feature type="transmembrane region" description="Helical" evidence="1">
    <location>
        <begin position="266"/>
        <end position="289"/>
    </location>
</feature>
<feature type="transmembrane region" description="Helical" evidence="1">
    <location>
        <begin position="295"/>
        <end position="310"/>
    </location>
</feature>
<dbReference type="PANTHER" id="PTHR24128:SF46">
    <property type="entry name" value="ALPHA-LATROTOXIN-LHE1A-LIKE ISOFORM X1"/>
    <property type="match status" value="1"/>
</dbReference>
<evidence type="ECO:0000256" key="1">
    <source>
        <dbReference type="SAM" id="Phobius"/>
    </source>
</evidence>
<dbReference type="InterPro" id="IPR036770">
    <property type="entry name" value="Ankyrin_rpt-contain_sf"/>
</dbReference>
<evidence type="ECO:0000313" key="2">
    <source>
        <dbReference type="EMBL" id="KAE8670718.1"/>
    </source>
</evidence>
<comment type="caution">
    <text evidence="2">The sequence shown here is derived from an EMBL/GenBank/DDBJ whole genome shotgun (WGS) entry which is preliminary data.</text>
</comment>
<dbReference type="Pfam" id="PF12796">
    <property type="entry name" value="Ank_2"/>
    <property type="match status" value="1"/>
</dbReference>